<evidence type="ECO:0000256" key="6">
    <source>
        <dbReference type="ARBA" id="ARBA00023136"/>
    </source>
</evidence>
<dbReference type="GO" id="GO:0005789">
    <property type="term" value="C:endoplasmic reticulum membrane"/>
    <property type="evidence" value="ECO:0007669"/>
    <property type="project" value="UniProtKB-SubCell"/>
</dbReference>
<dbReference type="PANTHER" id="PTHR13254:SF0">
    <property type="entry name" value="GOLGIN SUBFAMILY A MEMBER 7_ERF4 DOMAIN-CONTAINING PROTEIN"/>
    <property type="match status" value="1"/>
</dbReference>
<dbReference type="InterPro" id="IPR051371">
    <property type="entry name" value="Ras_palmitoyltransferase"/>
</dbReference>
<evidence type="ECO:0000256" key="7">
    <source>
        <dbReference type="SAM" id="MobiDB-lite"/>
    </source>
</evidence>
<keyword evidence="6" id="KW-0472">Membrane</keyword>
<dbReference type="InterPro" id="IPR019383">
    <property type="entry name" value="Golgin_A_7/ERF4"/>
</dbReference>
<dbReference type="Pfam" id="PF10256">
    <property type="entry name" value="Erf4"/>
    <property type="match status" value="1"/>
</dbReference>
<evidence type="ECO:0000259" key="8">
    <source>
        <dbReference type="Pfam" id="PF10256"/>
    </source>
</evidence>
<comment type="caution">
    <text evidence="9">The sequence shown here is derived from an EMBL/GenBank/DDBJ whole genome shotgun (WGS) entry which is preliminary data.</text>
</comment>
<dbReference type="GO" id="GO:0006612">
    <property type="term" value="P:protein targeting to membrane"/>
    <property type="evidence" value="ECO:0007669"/>
    <property type="project" value="TreeGrafter"/>
</dbReference>
<gene>
    <name evidence="9" type="ORF">INT43_004486</name>
</gene>
<dbReference type="PANTHER" id="PTHR13254">
    <property type="entry name" value="GOLGI AUTOANTIGEN, GOLGIN SUBFAMILY A, 7"/>
    <property type="match status" value="1"/>
</dbReference>
<dbReference type="GO" id="GO:0031211">
    <property type="term" value="C:endoplasmic reticulum palmitoyltransferase complex"/>
    <property type="evidence" value="ECO:0007669"/>
    <property type="project" value="TreeGrafter"/>
</dbReference>
<comment type="similarity">
    <text evidence="2">Belongs to the ERF4 family.</text>
</comment>
<accession>A0A8H7PFW6</accession>
<feature type="domain" description="Golgin subfamily A member 7/ERF4" evidence="8">
    <location>
        <begin position="84"/>
        <end position="195"/>
    </location>
</feature>
<evidence type="ECO:0000256" key="5">
    <source>
        <dbReference type="ARBA" id="ARBA00022824"/>
    </source>
</evidence>
<feature type="region of interest" description="Disordered" evidence="7">
    <location>
        <begin position="1"/>
        <end position="21"/>
    </location>
</feature>
<keyword evidence="10" id="KW-1185">Reference proteome</keyword>
<dbReference type="OrthoDB" id="2190159at2759"/>
<sequence length="210" mass="24284">MEQVKRRHTDTFIRTVTRTPPPPAALRTRHSIQLPARILTKPNITTPDTLPLISLDDFLKSAPSTAESSIHHHPDFMTDLTTFIRVERDYSKGDGITKFVLDYPSELEGRITESQLRHTVTTINDILYNAERLSNNVFDNVMEIITIYLWPVVFSTNYQRCVKRLMQFIDDENANVYNKQGLTIANPVRNAFLFVSYYRLALHTINRLCT</sequence>
<evidence type="ECO:0000256" key="1">
    <source>
        <dbReference type="ARBA" id="ARBA00004406"/>
    </source>
</evidence>
<protein>
    <recommendedName>
        <fullName evidence="4">Ras modification protein ERF4</fullName>
    </recommendedName>
</protein>
<evidence type="ECO:0000256" key="2">
    <source>
        <dbReference type="ARBA" id="ARBA00007732"/>
    </source>
</evidence>
<evidence type="ECO:0000313" key="9">
    <source>
        <dbReference type="EMBL" id="KAG2173113.1"/>
    </source>
</evidence>
<evidence type="ECO:0000256" key="4">
    <source>
        <dbReference type="ARBA" id="ARBA00018463"/>
    </source>
</evidence>
<dbReference type="EMBL" id="JAEPQZ010000015">
    <property type="protein sequence ID" value="KAG2173113.1"/>
    <property type="molecule type" value="Genomic_DNA"/>
</dbReference>
<comment type="subunit">
    <text evidence="3">Interacts with ERF2.</text>
</comment>
<organism evidence="9 10">
    <name type="scientific">Mortierella isabellina</name>
    <name type="common">Filamentous fungus</name>
    <name type="synonym">Umbelopsis isabellina</name>
    <dbReference type="NCBI Taxonomy" id="91625"/>
    <lineage>
        <taxon>Eukaryota</taxon>
        <taxon>Fungi</taxon>
        <taxon>Fungi incertae sedis</taxon>
        <taxon>Mucoromycota</taxon>
        <taxon>Mucoromycotina</taxon>
        <taxon>Umbelopsidomycetes</taxon>
        <taxon>Umbelopsidales</taxon>
        <taxon>Umbelopsidaceae</taxon>
        <taxon>Umbelopsis</taxon>
    </lineage>
</organism>
<dbReference type="AlphaFoldDB" id="A0A8H7PFW6"/>
<keyword evidence="5" id="KW-0256">Endoplasmic reticulum</keyword>
<proteinExistence type="inferred from homology"/>
<name>A0A8H7PFW6_MORIS</name>
<dbReference type="Proteomes" id="UP000654370">
    <property type="component" value="Unassembled WGS sequence"/>
</dbReference>
<comment type="subcellular location">
    <subcellularLocation>
        <location evidence="1">Endoplasmic reticulum membrane</location>
        <topology evidence="1">Peripheral membrane protein</topology>
    </subcellularLocation>
</comment>
<evidence type="ECO:0000256" key="3">
    <source>
        <dbReference type="ARBA" id="ARBA00011396"/>
    </source>
</evidence>
<reference evidence="9" key="1">
    <citation type="submission" date="2020-12" db="EMBL/GenBank/DDBJ databases">
        <title>Metabolic potential, ecology and presence of endohyphal bacteria is reflected in genomic diversity of Mucoromycotina.</title>
        <authorList>
            <person name="Muszewska A."/>
            <person name="Okrasinska A."/>
            <person name="Steczkiewicz K."/>
            <person name="Drgas O."/>
            <person name="Orlowska M."/>
            <person name="Perlinska-Lenart U."/>
            <person name="Aleksandrzak-Piekarczyk T."/>
            <person name="Szatraj K."/>
            <person name="Zielenkiewicz U."/>
            <person name="Pilsyk S."/>
            <person name="Malc E."/>
            <person name="Mieczkowski P."/>
            <person name="Kruszewska J.S."/>
            <person name="Biernat P."/>
            <person name="Pawlowska J."/>
        </authorList>
    </citation>
    <scope>NUCLEOTIDE SEQUENCE</scope>
    <source>
        <strain evidence="9">WA0000067209</strain>
    </source>
</reference>
<evidence type="ECO:0000313" key="10">
    <source>
        <dbReference type="Proteomes" id="UP000654370"/>
    </source>
</evidence>